<feature type="domain" description="Nitroreductase" evidence="1">
    <location>
        <begin position="60"/>
        <end position="143"/>
    </location>
</feature>
<dbReference type="SUPFAM" id="SSF55469">
    <property type="entry name" value="FMN-dependent nitroreductase-like"/>
    <property type="match status" value="1"/>
</dbReference>
<keyword evidence="3" id="KW-1185">Reference proteome</keyword>
<dbReference type="InterPro" id="IPR000415">
    <property type="entry name" value="Nitroreductase-like"/>
</dbReference>
<dbReference type="InterPro" id="IPR029479">
    <property type="entry name" value="Nitroreductase"/>
</dbReference>
<dbReference type="InterPro" id="IPR052530">
    <property type="entry name" value="NAD(P)H_nitroreductase"/>
</dbReference>
<evidence type="ECO:0000313" key="2">
    <source>
        <dbReference type="EMBL" id="SFU82615.1"/>
    </source>
</evidence>
<dbReference type="EMBL" id="FPBV01000009">
    <property type="protein sequence ID" value="SFU82615.1"/>
    <property type="molecule type" value="Genomic_DNA"/>
</dbReference>
<dbReference type="AlphaFoldDB" id="A0A1I7JBQ2"/>
<dbReference type="PANTHER" id="PTHR43821:SF1">
    <property type="entry name" value="NAD(P)H NITROREDUCTASE YDJA-RELATED"/>
    <property type="match status" value="1"/>
</dbReference>
<dbReference type="Proteomes" id="UP000183508">
    <property type="component" value="Unassembled WGS sequence"/>
</dbReference>
<reference evidence="3" key="1">
    <citation type="submission" date="2016-10" db="EMBL/GenBank/DDBJ databases">
        <authorList>
            <person name="Varghese N."/>
        </authorList>
    </citation>
    <scope>NUCLEOTIDE SEQUENCE [LARGE SCALE GENOMIC DNA]</scope>
    <source>
        <strain evidence="3">DSM 17980</strain>
    </source>
</reference>
<dbReference type="Pfam" id="PF00881">
    <property type="entry name" value="Nitroreductase"/>
    <property type="match status" value="1"/>
</dbReference>
<gene>
    <name evidence="2" type="ORF">SAMN05421543_10984</name>
</gene>
<dbReference type="PANTHER" id="PTHR43821">
    <property type="entry name" value="NAD(P)H NITROREDUCTASE YDJA-RELATED"/>
    <property type="match status" value="1"/>
</dbReference>
<organism evidence="2 3">
    <name type="scientific">Alicyclobacillus macrosporangiidus</name>
    <dbReference type="NCBI Taxonomy" id="392015"/>
    <lineage>
        <taxon>Bacteria</taxon>
        <taxon>Bacillati</taxon>
        <taxon>Bacillota</taxon>
        <taxon>Bacilli</taxon>
        <taxon>Bacillales</taxon>
        <taxon>Alicyclobacillaceae</taxon>
        <taxon>Alicyclobacillus</taxon>
    </lineage>
</organism>
<protein>
    <submittedName>
        <fullName evidence="2">Nitroreductase</fullName>
    </submittedName>
</protein>
<evidence type="ECO:0000259" key="1">
    <source>
        <dbReference type="Pfam" id="PF00881"/>
    </source>
</evidence>
<sequence length="164" mass="18339">MNLEDLSKVVLTRRNIKLFKPDPVDESLVLSLLDIAKFAPNHRMTQPWEIVFIGPETRRKLNHKADFGGAPLVMAVLSEGAAKDEDRVEQIIATSCFIQNFLLLAHTVGLGVRWTSIGAQPENRTLLHVPEGYDVLGVFGIGYPAEIPQAKERTMISEKVRHMP</sequence>
<dbReference type="RefSeq" id="WP_245783927.1">
    <property type="nucleotide sequence ID" value="NZ_FPBV01000009.1"/>
</dbReference>
<name>A0A1I7JBQ2_9BACL</name>
<dbReference type="STRING" id="392015.SAMN05421543_10984"/>
<proteinExistence type="predicted"/>
<accession>A0A1I7JBQ2</accession>
<evidence type="ECO:0000313" key="3">
    <source>
        <dbReference type="Proteomes" id="UP000183508"/>
    </source>
</evidence>
<dbReference type="Gene3D" id="3.40.109.10">
    <property type="entry name" value="NADH Oxidase"/>
    <property type="match status" value="1"/>
</dbReference>
<dbReference type="GO" id="GO:0016491">
    <property type="term" value="F:oxidoreductase activity"/>
    <property type="evidence" value="ECO:0007669"/>
    <property type="project" value="InterPro"/>
</dbReference>